<sequence length="78" mass="8860">DRPGPPPLPKEDQKEWNRLVKERGSDISASDIHPNARKPPTPDFEGEENPHTGEVGGPKKEPLQWEREWTYGGRATDF</sequence>
<comment type="similarity">
    <text evidence="1">Belongs to the SDHAF4 family.</text>
</comment>
<protein>
    <recommendedName>
        <fullName evidence="2">Succinate dehydrogenase assembly factor 4, mitochondrial</fullName>
    </recommendedName>
</protein>
<dbReference type="OrthoDB" id="201362at2759"/>
<accession>A0A316TZB1</accession>
<proteinExistence type="inferred from homology"/>
<dbReference type="PANTHER" id="PTHR28524:SF3">
    <property type="entry name" value="SUCCINATE DEHYDROGENASE ASSEMBLY FACTOR 4, MITOCHONDRIAL"/>
    <property type="match status" value="1"/>
</dbReference>
<dbReference type="AlphaFoldDB" id="A0A316TZB1"/>
<dbReference type="EMBL" id="KZ819336">
    <property type="protein sequence ID" value="PWN18526.1"/>
    <property type="molecule type" value="Genomic_DNA"/>
</dbReference>
<evidence type="ECO:0000313" key="4">
    <source>
        <dbReference type="EMBL" id="PWN18526.1"/>
    </source>
</evidence>
<dbReference type="STRING" id="1684307.A0A316TZB1"/>
<feature type="compositionally biased region" description="Basic and acidic residues" evidence="3">
    <location>
        <begin position="57"/>
        <end position="69"/>
    </location>
</feature>
<dbReference type="GO" id="GO:0005739">
    <property type="term" value="C:mitochondrion"/>
    <property type="evidence" value="ECO:0007669"/>
    <property type="project" value="TreeGrafter"/>
</dbReference>
<evidence type="ECO:0000313" key="5">
    <source>
        <dbReference type="Proteomes" id="UP000245942"/>
    </source>
</evidence>
<dbReference type="Pfam" id="PF07896">
    <property type="entry name" value="DUF1674"/>
    <property type="match status" value="1"/>
</dbReference>
<evidence type="ECO:0000256" key="2">
    <source>
        <dbReference type="ARBA" id="ARBA00022170"/>
    </source>
</evidence>
<evidence type="ECO:0000256" key="3">
    <source>
        <dbReference type="SAM" id="MobiDB-lite"/>
    </source>
</evidence>
<dbReference type="GO" id="GO:0034553">
    <property type="term" value="P:mitochondrial respiratory chain complex II assembly"/>
    <property type="evidence" value="ECO:0007669"/>
    <property type="project" value="TreeGrafter"/>
</dbReference>
<dbReference type="RefSeq" id="XP_025345686.1">
    <property type="nucleotide sequence ID" value="XM_025490487.1"/>
</dbReference>
<organism evidence="4 5">
    <name type="scientific">Pseudomicrostroma glucosiphilum</name>
    <dbReference type="NCBI Taxonomy" id="1684307"/>
    <lineage>
        <taxon>Eukaryota</taxon>
        <taxon>Fungi</taxon>
        <taxon>Dikarya</taxon>
        <taxon>Basidiomycota</taxon>
        <taxon>Ustilaginomycotina</taxon>
        <taxon>Exobasidiomycetes</taxon>
        <taxon>Microstromatales</taxon>
        <taxon>Microstromatales incertae sedis</taxon>
        <taxon>Pseudomicrostroma</taxon>
    </lineage>
</organism>
<dbReference type="Proteomes" id="UP000245942">
    <property type="component" value="Unassembled WGS sequence"/>
</dbReference>
<keyword evidence="5" id="KW-1185">Reference proteome</keyword>
<dbReference type="InterPro" id="IPR012875">
    <property type="entry name" value="SDHF4"/>
</dbReference>
<dbReference type="PANTHER" id="PTHR28524">
    <property type="entry name" value="SUCCINATE DEHYDROGENASE ASSEMBLY FACTOR 4, MITOCHONDRIAL"/>
    <property type="match status" value="1"/>
</dbReference>
<feature type="non-terminal residue" evidence="4">
    <location>
        <position position="1"/>
    </location>
</feature>
<feature type="region of interest" description="Disordered" evidence="3">
    <location>
        <begin position="20"/>
        <end position="78"/>
    </location>
</feature>
<evidence type="ECO:0000256" key="1">
    <source>
        <dbReference type="ARBA" id="ARBA00005701"/>
    </source>
</evidence>
<gene>
    <name evidence="4" type="ORF">BCV69DRAFT_252802</name>
</gene>
<dbReference type="GeneID" id="37012221"/>
<reference evidence="4 5" key="1">
    <citation type="journal article" date="2018" name="Mol. Biol. Evol.">
        <title>Broad Genomic Sampling Reveals a Smut Pathogenic Ancestry of the Fungal Clade Ustilaginomycotina.</title>
        <authorList>
            <person name="Kijpornyongpan T."/>
            <person name="Mondo S.J."/>
            <person name="Barry K."/>
            <person name="Sandor L."/>
            <person name="Lee J."/>
            <person name="Lipzen A."/>
            <person name="Pangilinan J."/>
            <person name="LaButti K."/>
            <person name="Hainaut M."/>
            <person name="Henrissat B."/>
            <person name="Grigoriev I.V."/>
            <person name="Spatafora J.W."/>
            <person name="Aime M.C."/>
        </authorList>
    </citation>
    <scope>NUCLEOTIDE SEQUENCE [LARGE SCALE GENOMIC DNA]</scope>
    <source>
        <strain evidence="4 5">MCA 4718</strain>
    </source>
</reference>
<name>A0A316TZB1_9BASI</name>